<gene>
    <name evidence="1" type="ORF">PLEPLA_LOCUS29557</name>
</gene>
<evidence type="ECO:0000313" key="1">
    <source>
        <dbReference type="EMBL" id="CAB1441830.1"/>
    </source>
</evidence>
<protein>
    <submittedName>
        <fullName evidence="1">Uncharacterized protein</fullName>
    </submittedName>
</protein>
<dbReference type="EMBL" id="CADEAL010002723">
    <property type="protein sequence ID" value="CAB1441830.1"/>
    <property type="molecule type" value="Genomic_DNA"/>
</dbReference>
<dbReference type="Proteomes" id="UP001153269">
    <property type="component" value="Unassembled WGS sequence"/>
</dbReference>
<dbReference type="AlphaFoldDB" id="A0A9N7YXY8"/>
<name>A0A9N7YXY8_PLEPL</name>
<sequence>MSNLLLLKCAIPLVRPGCKRSDERTSVQRVRHTHNAGSFFRAMLRVKFSRTMDFLLAMLLQRTPPLANVLSLTTAHARLSEIGRKRDGSLLSGFHQHLR</sequence>
<accession>A0A9N7YXY8</accession>
<organism evidence="1 2">
    <name type="scientific">Pleuronectes platessa</name>
    <name type="common">European plaice</name>
    <dbReference type="NCBI Taxonomy" id="8262"/>
    <lineage>
        <taxon>Eukaryota</taxon>
        <taxon>Metazoa</taxon>
        <taxon>Chordata</taxon>
        <taxon>Craniata</taxon>
        <taxon>Vertebrata</taxon>
        <taxon>Euteleostomi</taxon>
        <taxon>Actinopterygii</taxon>
        <taxon>Neopterygii</taxon>
        <taxon>Teleostei</taxon>
        <taxon>Neoteleostei</taxon>
        <taxon>Acanthomorphata</taxon>
        <taxon>Carangaria</taxon>
        <taxon>Pleuronectiformes</taxon>
        <taxon>Pleuronectoidei</taxon>
        <taxon>Pleuronectidae</taxon>
        <taxon>Pleuronectes</taxon>
    </lineage>
</organism>
<evidence type="ECO:0000313" key="2">
    <source>
        <dbReference type="Proteomes" id="UP001153269"/>
    </source>
</evidence>
<reference evidence="1" key="1">
    <citation type="submission" date="2020-03" db="EMBL/GenBank/DDBJ databases">
        <authorList>
            <person name="Weist P."/>
        </authorList>
    </citation>
    <scope>NUCLEOTIDE SEQUENCE</scope>
</reference>
<keyword evidence="2" id="KW-1185">Reference proteome</keyword>
<comment type="caution">
    <text evidence="1">The sequence shown here is derived from an EMBL/GenBank/DDBJ whole genome shotgun (WGS) entry which is preliminary data.</text>
</comment>
<proteinExistence type="predicted"/>